<keyword evidence="2" id="KW-1185">Reference proteome</keyword>
<dbReference type="AlphaFoldDB" id="A0AAN0NL97"/>
<name>A0AAN0NL97_9RHOB</name>
<gene>
    <name evidence="1" type="ORF">AABB31_16240</name>
</gene>
<dbReference type="PANTHER" id="PTHR36174">
    <property type="entry name" value="LIPID II:GLYCINE GLYCYLTRANSFERASE"/>
    <property type="match status" value="1"/>
</dbReference>
<dbReference type="InterPro" id="IPR016181">
    <property type="entry name" value="Acyl_CoA_acyltransferase"/>
</dbReference>
<dbReference type="PANTHER" id="PTHR36174:SF1">
    <property type="entry name" value="LIPID II:GLYCINE GLYCYLTRANSFERASE"/>
    <property type="match status" value="1"/>
</dbReference>
<dbReference type="InterPro" id="IPR050644">
    <property type="entry name" value="PG_Glycine_Bridge_Synth"/>
</dbReference>
<sequence length="274" mass="29746">MSAPIALPLQQHPIFAAALARLGRKVERLSLTGAAPVQIVRRYGLCLASRGPVWTACHDHKARAETLRQSGLHIINAEHPCPSLRAAGYRQIHTGASMAELSLLGSPADRLARAHGKWRNSYTKAVQSGLTIKTAQFDARNHDWLLRADREQQHRKGFSALPHAILHAIAAVRPQEVVIVFAANGAAPVAGMLFVRHPPVATYHVGWTSVPGRQAAAHQLLLVHAANMFAKQRLMRLDLGQIDTENAPGLARFKIGSGAVVRRLGGTWLKIPGL</sequence>
<evidence type="ECO:0000313" key="1">
    <source>
        <dbReference type="EMBL" id="WZU66569.1"/>
    </source>
</evidence>
<protein>
    <submittedName>
        <fullName evidence="1">GNAT family N-acetyltransferase</fullName>
    </submittedName>
</protein>
<dbReference type="KEGG" id="yrh:AABB31_16240"/>
<evidence type="ECO:0000313" key="2">
    <source>
        <dbReference type="Proteomes" id="UP001470809"/>
    </source>
</evidence>
<dbReference type="SUPFAM" id="SSF55729">
    <property type="entry name" value="Acyl-CoA N-acyltransferases (Nat)"/>
    <property type="match status" value="1"/>
</dbReference>
<dbReference type="RefSeq" id="WP_342075891.1">
    <property type="nucleotide sequence ID" value="NZ_CP151767.2"/>
</dbReference>
<dbReference type="Gene3D" id="3.40.630.30">
    <property type="match status" value="1"/>
</dbReference>
<organism evidence="1 2">
    <name type="scientific">Yoonia rhodophyticola</name>
    <dbReference type="NCBI Taxonomy" id="3137370"/>
    <lineage>
        <taxon>Bacteria</taxon>
        <taxon>Pseudomonadati</taxon>
        <taxon>Pseudomonadota</taxon>
        <taxon>Alphaproteobacteria</taxon>
        <taxon>Rhodobacterales</taxon>
        <taxon>Paracoccaceae</taxon>
        <taxon>Yoonia</taxon>
    </lineage>
</organism>
<dbReference type="Proteomes" id="UP001470809">
    <property type="component" value="Chromosome"/>
</dbReference>
<reference evidence="1" key="1">
    <citation type="submission" date="2024-08" db="EMBL/GenBank/DDBJ databases">
        <title>Phylogenomic analyses of a clade within the roseobacter group suggest taxonomic reassignments of species of the genera Aestuariivita, Citreicella, Loktanella, Nautella, Pelagibaca, Ruegeria, Thalassobius, Thiobacimonas and Tropicibacter, and the proposal o.</title>
        <authorList>
            <person name="Jeon C.O."/>
        </authorList>
    </citation>
    <scope>NUCLEOTIDE SEQUENCE</scope>
    <source>
        <strain evidence="1">SS1-5</strain>
    </source>
</reference>
<proteinExistence type="predicted"/>
<accession>A0AAN0NL97</accession>
<dbReference type="EMBL" id="CP151767">
    <property type="protein sequence ID" value="WZU66569.1"/>
    <property type="molecule type" value="Genomic_DNA"/>
</dbReference>